<dbReference type="Proteomes" id="UP000673552">
    <property type="component" value="Chromosome 34"/>
</dbReference>
<keyword evidence="1" id="KW-0812">Transmembrane</keyword>
<feature type="transmembrane region" description="Helical" evidence="1">
    <location>
        <begin position="83"/>
        <end position="101"/>
    </location>
</feature>
<keyword evidence="1" id="KW-0472">Membrane</keyword>
<evidence type="ECO:0000256" key="1">
    <source>
        <dbReference type="SAM" id="Phobius"/>
    </source>
</evidence>
<dbReference type="KEGG" id="lmat:92512329"/>
<name>A0A836G836_9TRYP</name>
<dbReference type="OrthoDB" id="271906at2759"/>
<dbReference type="GeneID" id="92512329"/>
<sequence>MLRNLIRYTGLVLVLLAFIFSGIDKLAAPTVGAALLAKSNFPRMLAAMGMRLSPTECIHVVRAVGAISVSFSLFILLGVGRSFFSFVLAVGVFIATVALYVDVDYPLATSEENAKHILHNLSVAGALLFVSGSGHRSRRYSQARVASDSDRAKKNS</sequence>
<proteinExistence type="predicted"/>
<dbReference type="EMBL" id="JAFEUZ010000034">
    <property type="protein sequence ID" value="KAG5468254.1"/>
    <property type="molecule type" value="Genomic_DNA"/>
</dbReference>
<accession>A0A836G836</accession>
<evidence type="ECO:0000313" key="2">
    <source>
        <dbReference type="EMBL" id="KAG5468254.1"/>
    </source>
</evidence>
<reference evidence="2 3" key="1">
    <citation type="submission" date="2021-03" db="EMBL/GenBank/DDBJ databases">
        <title>Leishmania (Mundinia) martiniquensis Genome sequencing and assembly.</title>
        <authorList>
            <person name="Almutairi H."/>
            <person name="Gatherer D."/>
        </authorList>
    </citation>
    <scope>NUCLEOTIDE SEQUENCE [LARGE SCALE GENOMIC DNA]</scope>
    <source>
        <strain evidence="2">LSCM1</strain>
    </source>
</reference>
<comment type="caution">
    <text evidence="2">The sequence shown here is derived from an EMBL/GenBank/DDBJ whole genome shotgun (WGS) entry which is preliminary data.</text>
</comment>
<organism evidence="2 3">
    <name type="scientific">Leishmania martiniquensis</name>
    <dbReference type="NCBI Taxonomy" id="1580590"/>
    <lineage>
        <taxon>Eukaryota</taxon>
        <taxon>Discoba</taxon>
        <taxon>Euglenozoa</taxon>
        <taxon>Kinetoplastea</taxon>
        <taxon>Metakinetoplastina</taxon>
        <taxon>Trypanosomatida</taxon>
        <taxon>Trypanosomatidae</taxon>
        <taxon>Leishmaniinae</taxon>
        <taxon>Leishmania</taxon>
    </lineage>
</organism>
<feature type="transmembrane region" description="Helical" evidence="1">
    <location>
        <begin position="117"/>
        <end position="134"/>
    </location>
</feature>
<protein>
    <recommendedName>
        <fullName evidence="4">DoxX family protein</fullName>
    </recommendedName>
</protein>
<dbReference type="AlphaFoldDB" id="A0A836G836"/>
<evidence type="ECO:0008006" key="4">
    <source>
        <dbReference type="Google" id="ProtNLM"/>
    </source>
</evidence>
<gene>
    <name evidence="2" type="ORF">LSCM1_02232</name>
</gene>
<feature type="transmembrane region" description="Helical" evidence="1">
    <location>
        <begin position="57"/>
        <end position="76"/>
    </location>
</feature>
<keyword evidence="1" id="KW-1133">Transmembrane helix</keyword>
<keyword evidence="3" id="KW-1185">Reference proteome</keyword>
<dbReference type="RefSeq" id="XP_067175192.1">
    <property type="nucleotide sequence ID" value="XM_067319817.1"/>
</dbReference>
<evidence type="ECO:0000313" key="3">
    <source>
        <dbReference type="Proteomes" id="UP000673552"/>
    </source>
</evidence>